<dbReference type="Gene3D" id="3.40.50.300">
    <property type="entry name" value="P-loop containing nucleotide triphosphate hydrolases"/>
    <property type="match status" value="1"/>
</dbReference>
<dbReference type="InParanoid" id="O66556"/>
<dbReference type="eggNOG" id="COG1162">
    <property type="taxonomic scope" value="Bacteria"/>
</dbReference>
<dbReference type="PROSITE" id="PS50936">
    <property type="entry name" value="ENGC_GTPASE"/>
    <property type="match status" value="1"/>
</dbReference>
<dbReference type="KEGG" id="aae:aq_169"/>
<dbReference type="Gene3D" id="2.40.50.140">
    <property type="entry name" value="Nucleic acid-binding proteins"/>
    <property type="match status" value="1"/>
</dbReference>
<protein>
    <recommendedName>
        <fullName evidence="1">EngC GTPase domain-containing protein</fullName>
    </recommendedName>
</protein>
<dbReference type="SUPFAM" id="SSF52540">
    <property type="entry name" value="P-loop containing nucleoside triphosphate hydrolases"/>
    <property type="match status" value="1"/>
</dbReference>
<dbReference type="InterPro" id="IPR010914">
    <property type="entry name" value="RsgA_GTPase_dom"/>
</dbReference>
<dbReference type="EnsemblBacteria" id="AAC06514">
    <property type="protein sequence ID" value="AAC06514"/>
    <property type="gene ID" value="aq_169"/>
</dbReference>
<sequence length="147" mass="17204">MGKKELKRGLVVDREAQMIGVYLFEDGKTYRGIPRGKVLKKTKINAGDYVWGEVVDPNTFAIEEVEERKNLLIRPKVANVDRVIIVETLKMPEFNNYLLDNMLVVYEYFKVEPVIVFNKIDLLNEEEKKELERWIAFTGMRATTFSR</sequence>
<dbReference type="InterPro" id="IPR004881">
    <property type="entry name" value="Ribosome_biogen_GTPase_RsgA"/>
</dbReference>
<evidence type="ECO:0000313" key="2">
    <source>
        <dbReference type="EMBL" id="AAC06514.1"/>
    </source>
</evidence>
<dbReference type="InterPro" id="IPR012340">
    <property type="entry name" value="NA-bd_OB-fold"/>
</dbReference>
<dbReference type="RefSeq" id="WP_010880054.1">
    <property type="nucleotide sequence ID" value="NC_000918.1"/>
</dbReference>
<proteinExistence type="predicted"/>
<dbReference type="PIR" id="A70316">
    <property type="entry name" value="A70316"/>
</dbReference>
<dbReference type="EMBL" id="AE000657">
    <property type="protein sequence ID" value="AAC06514.1"/>
    <property type="molecule type" value="Genomic_DNA"/>
</dbReference>
<dbReference type="STRING" id="224324.aq_169"/>
<dbReference type="HOGENOM" id="CLU_1764195_0_0_0"/>
<evidence type="ECO:0000259" key="1">
    <source>
        <dbReference type="PROSITE" id="PS50936"/>
    </source>
</evidence>
<evidence type="ECO:0000313" key="3">
    <source>
        <dbReference type="Proteomes" id="UP000000798"/>
    </source>
</evidence>
<dbReference type="GO" id="GO:0019843">
    <property type="term" value="F:rRNA binding"/>
    <property type="evidence" value="ECO:0000318"/>
    <property type="project" value="GO_Central"/>
</dbReference>
<dbReference type="PANTHER" id="PTHR32120:SF11">
    <property type="entry name" value="SMALL RIBOSOMAL SUBUNIT BIOGENESIS GTPASE RSGA 1, MITOCHONDRIAL-RELATED"/>
    <property type="match status" value="1"/>
</dbReference>
<feature type="domain" description="EngC GTPase" evidence="1">
    <location>
        <begin position="78"/>
        <end position="147"/>
    </location>
</feature>
<name>O66556_AQUAE</name>
<dbReference type="Pfam" id="PF03193">
    <property type="entry name" value="RsgA_GTPase"/>
    <property type="match status" value="1"/>
</dbReference>
<dbReference type="SUPFAM" id="SSF50249">
    <property type="entry name" value="Nucleic acid-binding proteins"/>
    <property type="match status" value="1"/>
</dbReference>
<dbReference type="GO" id="GO:0005525">
    <property type="term" value="F:GTP binding"/>
    <property type="evidence" value="ECO:0007669"/>
    <property type="project" value="InterPro"/>
</dbReference>
<dbReference type="AlphaFoldDB" id="O66556"/>
<dbReference type="InterPro" id="IPR027417">
    <property type="entry name" value="P-loop_NTPase"/>
</dbReference>
<accession>O66556</accession>
<keyword evidence="3" id="KW-1185">Reference proteome</keyword>
<dbReference type="PANTHER" id="PTHR32120">
    <property type="entry name" value="SMALL RIBOSOMAL SUBUNIT BIOGENESIS GTPASE RSGA"/>
    <property type="match status" value="1"/>
</dbReference>
<reference evidence="2 3" key="1">
    <citation type="journal article" date="1998" name="Nature">
        <title>The complete genome of the hyperthermophilic bacterium Aquifex aeolicus.</title>
        <authorList>
            <person name="Deckert G."/>
            <person name="Warren P.V."/>
            <person name="Gaasterland T."/>
            <person name="Young W.G."/>
            <person name="Lenox A.L."/>
            <person name="Graham D.E."/>
            <person name="Overbeek R."/>
            <person name="Snead M.A."/>
            <person name="Keller M."/>
            <person name="Aujay M."/>
            <person name="Huber R."/>
            <person name="Feldman R.A."/>
            <person name="Short J.M."/>
            <person name="Olson G.J."/>
            <person name="Swanson R.V."/>
        </authorList>
    </citation>
    <scope>NUCLEOTIDE SEQUENCE [LARGE SCALE GENOMIC DNA]</scope>
    <source>
        <strain evidence="2 3">VF5</strain>
    </source>
</reference>
<gene>
    <name evidence="2" type="ordered locus">aq_169</name>
</gene>
<organism evidence="2 3">
    <name type="scientific">Aquifex aeolicus (strain VF5)</name>
    <dbReference type="NCBI Taxonomy" id="224324"/>
    <lineage>
        <taxon>Bacteria</taxon>
        <taxon>Pseudomonadati</taxon>
        <taxon>Aquificota</taxon>
        <taxon>Aquificia</taxon>
        <taxon>Aquificales</taxon>
        <taxon>Aquificaceae</taxon>
        <taxon>Aquifex</taxon>
    </lineage>
</organism>
<dbReference type="GO" id="GO:0000028">
    <property type="term" value="P:ribosomal small subunit assembly"/>
    <property type="evidence" value="ECO:0000318"/>
    <property type="project" value="GO_Central"/>
</dbReference>
<dbReference type="GO" id="GO:0003924">
    <property type="term" value="F:GTPase activity"/>
    <property type="evidence" value="ECO:0000318"/>
    <property type="project" value="GO_Central"/>
</dbReference>
<dbReference type="Proteomes" id="UP000000798">
    <property type="component" value="Chromosome"/>
</dbReference>